<keyword evidence="4" id="KW-0547">Nucleotide-binding</keyword>
<keyword evidence="6" id="KW-0067">ATP-binding</keyword>
<accession>A0A1H2LJ16</accession>
<dbReference type="PIRSF" id="PIRSF003128">
    <property type="entry name" value="RecN"/>
    <property type="match status" value="1"/>
</dbReference>
<evidence type="ECO:0000256" key="7">
    <source>
        <dbReference type="ARBA" id="ARBA00023204"/>
    </source>
</evidence>
<sequence length="564" mass="60247">MIEELQIRDLGVIEHANVELGTGLNALTGETGAGKTMALTSLLMLMGNKIDSAKVRVGAEAAVVEGTFVVGINSPAVDIVRNAGGDVDTDDNRAIIYISRHLPASGRTRAYVGGHSVPLAVLKELSEYLVTIHGQTDQLRLKSPKAQRDALDSFGGDEIAQLAAQYHDQWQKYHNLVTEREEFAVKVAQAGTERLALEALISRVDAVNPQEGEEDELKSRAMLLENIEDVRNALAEASEALGSEENGALKQLDRAANALGRIAANDPRVAQLVSVLHEVSAQASDISNEVGGQLSSLDADPAQLNSIHERRAQLKTLQRDLGMDIGEILSRRAAADERLAAIANPQETLDSLTAQVAQEKEKLKHAGAALSKCRVKYAHLLSKNVTKELAQLAMKDATFSVLVEASESPQSHGIDHIEFQLSPHRGSPLLPLGQTASGGEMSRVMLALEVVLASRISTTEHTFIFDEVDAGIGGKTALSIGERLAVLGKQCQVIAVTHLAQVAAYSSRHINVRKNVTQSGGDTKVSVLAETERVAELARMLSGHSESEAALAHAAELLSSAHVS</sequence>
<evidence type="ECO:0000259" key="10">
    <source>
        <dbReference type="Pfam" id="PF02463"/>
    </source>
</evidence>
<dbReference type="InterPro" id="IPR004604">
    <property type="entry name" value="DNA_recomb/repair_RecN"/>
</dbReference>
<keyword evidence="12" id="KW-1185">Reference proteome</keyword>
<dbReference type="RefSeq" id="WP_091281258.1">
    <property type="nucleotide sequence ID" value="NZ_JABAPK010000006.1"/>
</dbReference>
<dbReference type="CDD" id="cd03241">
    <property type="entry name" value="ABC_RecN"/>
    <property type="match status" value="1"/>
</dbReference>
<evidence type="ECO:0000256" key="9">
    <source>
        <dbReference type="PIRNR" id="PIRNR003128"/>
    </source>
</evidence>
<comment type="similarity">
    <text evidence="2 9">Belongs to the RecN family.</text>
</comment>
<dbReference type="InterPro" id="IPR003395">
    <property type="entry name" value="RecF/RecN/SMC_N"/>
</dbReference>
<dbReference type="Pfam" id="PF02463">
    <property type="entry name" value="SMC_N"/>
    <property type="match status" value="1"/>
</dbReference>
<proteinExistence type="inferred from homology"/>
<dbReference type="InterPro" id="IPR027417">
    <property type="entry name" value="P-loop_NTPase"/>
</dbReference>
<evidence type="ECO:0000256" key="1">
    <source>
        <dbReference type="ARBA" id="ARBA00003618"/>
    </source>
</evidence>
<dbReference type="GO" id="GO:0009432">
    <property type="term" value="P:SOS response"/>
    <property type="evidence" value="ECO:0007669"/>
    <property type="project" value="TreeGrafter"/>
</dbReference>
<name>A0A1H2LJ16_9ACTO</name>
<dbReference type="STRING" id="131112.SAMN04489737_1300"/>
<dbReference type="PANTHER" id="PTHR11059">
    <property type="entry name" value="DNA REPAIR PROTEIN RECN"/>
    <property type="match status" value="1"/>
</dbReference>
<feature type="domain" description="RecF/RecN/SMC N-terminal" evidence="10">
    <location>
        <begin position="2"/>
        <end position="514"/>
    </location>
</feature>
<evidence type="ECO:0000256" key="3">
    <source>
        <dbReference type="ARBA" id="ARBA00021315"/>
    </source>
</evidence>
<dbReference type="AlphaFoldDB" id="A0A1H2LJ16"/>
<reference evidence="12" key="1">
    <citation type="submission" date="2016-10" db="EMBL/GenBank/DDBJ databases">
        <authorList>
            <person name="Varghese N."/>
            <person name="Submissions S."/>
        </authorList>
    </citation>
    <scope>NUCLEOTIDE SEQUENCE [LARGE SCALE GENOMIC DNA]</scope>
    <source>
        <strain evidence="12">DSM 10002</strain>
    </source>
</reference>
<gene>
    <name evidence="11" type="ORF">SAMN04489737_1300</name>
</gene>
<dbReference type="GO" id="GO:0006281">
    <property type="term" value="P:DNA repair"/>
    <property type="evidence" value="ECO:0007669"/>
    <property type="project" value="UniProtKB-KW"/>
</dbReference>
<evidence type="ECO:0000313" key="12">
    <source>
        <dbReference type="Proteomes" id="UP000214355"/>
    </source>
</evidence>
<dbReference type="PANTHER" id="PTHR11059:SF0">
    <property type="entry name" value="DNA REPAIR PROTEIN RECN"/>
    <property type="match status" value="1"/>
</dbReference>
<dbReference type="Gene3D" id="3.40.50.300">
    <property type="entry name" value="P-loop containing nucleotide triphosphate hydrolases"/>
    <property type="match status" value="2"/>
</dbReference>
<dbReference type="OrthoDB" id="9806954at2"/>
<evidence type="ECO:0000256" key="5">
    <source>
        <dbReference type="ARBA" id="ARBA00022763"/>
    </source>
</evidence>
<evidence type="ECO:0000256" key="4">
    <source>
        <dbReference type="ARBA" id="ARBA00022741"/>
    </source>
</evidence>
<organism evidence="11 12">
    <name type="scientific">Arcanobacterium phocae</name>
    <dbReference type="NCBI Taxonomy" id="131112"/>
    <lineage>
        <taxon>Bacteria</taxon>
        <taxon>Bacillati</taxon>
        <taxon>Actinomycetota</taxon>
        <taxon>Actinomycetes</taxon>
        <taxon>Actinomycetales</taxon>
        <taxon>Actinomycetaceae</taxon>
        <taxon>Arcanobacterium</taxon>
    </lineage>
</organism>
<dbReference type="NCBIfam" id="TIGR00634">
    <property type="entry name" value="recN"/>
    <property type="match status" value="1"/>
</dbReference>
<dbReference type="GO" id="GO:0043590">
    <property type="term" value="C:bacterial nucleoid"/>
    <property type="evidence" value="ECO:0007669"/>
    <property type="project" value="TreeGrafter"/>
</dbReference>
<dbReference type="GeneID" id="65345033"/>
<evidence type="ECO:0000313" key="11">
    <source>
        <dbReference type="EMBL" id="SDU80745.1"/>
    </source>
</evidence>
<dbReference type="SUPFAM" id="SSF52540">
    <property type="entry name" value="P-loop containing nucleoside triphosphate hydrolases"/>
    <property type="match status" value="1"/>
</dbReference>
<evidence type="ECO:0000256" key="6">
    <source>
        <dbReference type="ARBA" id="ARBA00022840"/>
    </source>
</evidence>
<dbReference type="GO" id="GO:0006310">
    <property type="term" value="P:DNA recombination"/>
    <property type="evidence" value="ECO:0007669"/>
    <property type="project" value="InterPro"/>
</dbReference>
<dbReference type="EMBL" id="LT629804">
    <property type="protein sequence ID" value="SDU80745.1"/>
    <property type="molecule type" value="Genomic_DNA"/>
</dbReference>
<protein>
    <recommendedName>
        <fullName evidence="3 9">DNA repair protein RecN</fullName>
    </recommendedName>
    <alternativeName>
        <fullName evidence="8 9">Recombination protein N</fullName>
    </alternativeName>
</protein>
<dbReference type="GO" id="GO:0005524">
    <property type="term" value="F:ATP binding"/>
    <property type="evidence" value="ECO:0007669"/>
    <property type="project" value="UniProtKB-KW"/>
</dbReference>
<evidence type="ECO:0000256" key="8">
    <source>
        <dbReference type="ARBA" id="ARBA00033408"/>
    </source>
</evidence>
<comment type="function">
    <text evidence="1 9">May be involved in recombinational repair of damaged DNA.</text>
</comment>
<evidence type="ECO:0000256" key="2">
    <source>
        <dbReference type="ARBA" id="ARBA00009441"/>
    </source>
</evidence>
<keyword evidence="5 9" id="KW-0227">DNA damage</keyword>
<keyword evidence="7 9" id="KW-0234">DNA repair</keyword>
<dbReference type="Proteomes" id="UP000214355">
    <property type="component" value="Chromosome I"/>
</dbReference>